<evidence type="ECO:0000256" key="1">
    <source>
        <dbReference type="SAM" id="MobiDB-lite"/>
    </source>
</evidence>
<feature type="non-terminal residue" evidence="2">
    <location>
        <position position="1"/>
    </location>
</feature>
<protein>
    <submittedName>
        <fullName evidence="2">Uncharacterized protein</fullName>
    </submittedName>
</protein>
<comment type="caution">
    <text evidence="2">The sequence shown here is derived from an EMBL/GenBank/DDBJ whole genome shotgun (WGS) entry which is preliminary data.</text>
</comment>
<proteinExistence type="predicted"/>
<accession>A0A9W7EDL7</accession>
<dbReference type="Proteomes" id="UP001165082">
    <property type="component" value="Unassembled WGS sequence"/>
</dbReference>
<gene>
    <name evidence="2" type="ORF">TrRE_jg3224</name>
</gene>
<evidence type="ECO:0000313" key="3">
    <source>
        <dbReference type="Proteomes" id="UP001165082"/>
    </source>
</evidence>
<dbReference type="AlphaFoldDB" id="A0A9W7EDL7"/>
<sequence>QMEALNKRLRSSSLEEASGREG</sequence>
<feature type="region of interest" description="Disordered" evidence="1">
    <location>
        <begin position="1"/>
        <end position="22"/>
    </location>
</feature>
<evidence type="ECO:0000313" key="2">
    <source>
        <dbReference type="EMBL" id="GMH74180.1"/>
    </source>
</evidence>
<reference evidence="2" key="1">
    <citation type="submission" date="2022-07" db="EMBL/GenBank/DDBJ databases">
        <title>Genome analysis of Parmales, a sister group of diatoms, reveals the evolutionary specialization of diatoms from phago-mixotrophs to photoautotrophs.</title>
        <authorList>
            <person name="Ban H."/>
            <person name="Sato S."/>
            <person name="Yoshikawa S."/>
            <person name="Kazumasa Y."/>
            <person name="Nakamura Y."/>
            <person name="Ichinomiya M."/>
            <person name="Saitoh K."/>
            <person name="Sato N."/>
            <person name="Blanc-Mathieu R."/>
            <person name="Endo H."/>
            <person name="Kuwata A."/>
            <person name="Ogata H."/>
        </authorList>
    </citation>
    <scope>NUCLEOTIDE SEQUENCE</scope>
</reference>
<keyword evidence="3" id="KW-1185">Reference proteome</keyword>
<name>A0A9W7EDL7_9STRA</name>
<dbReference type="EMBL" id="BRXZ01002978">
    <property type="protein sequence ID" value="GMH74180.1"/>
    <property type="molecule type" value="Genomic_DNA"/>
</dbReference>
<organism evidence="2 3">
    <name type="scientific">Triparma retinervis</name>
    <dbReference type="NCBI Taxonomy" id="2557542"/>
    <lineage>
        <taxon>Eukaryota</taxon>
        <taxon>Sar</taxon>
        <taxon>Stramenopiles</taxon>
        <taxon>Ochrophyta</taxon>
        <taxon>Bolidophyceae</taxon>
        <taxon>Parmales</taxon>
        <taxon>Triparmaceae</taxon>
        <taxon>Triparma</taxon>
    </lineage>
</organism>